<dbReference type="Gene3D" id="1.10.3810.10">
    <property type="entry name" value="Biosynthetic peptidoglycan transglycosylase-like"/>
    <property type="match status" value="1"/>
</dbReference>
<dbReference type="PANTHER" id="PTHR32282:SF15">
    <property type="entry name" value="PENICILLIN-BINDING PROTEIN 1C"/>
    <property type="match status" value="1"/>
</dbReference>
<evidence type="ECO:0000256" key="11">
    <source>
        <dbReference type="ARBA" id="ARBA00049902"/>
    </source>
</evidence>
<evidence type="ECO:0000259" key="14">
    <source>
        <dbReference type="Pfam" id="PF06832"/>
    </source>
</evidence>
<dbReference type="Pfam" id="PF06832">
    <property type="entry name" value="BiPBP_C"/>
    <property type="match status" value="1"/>
</dbReference>
<dbReference type="InterPro" id="IPR001264">
    <property type="entry name" value="Glyco_trans_51"/>
</dbReference>
<feature type="domain" description="Penicillin-binding C-terminal" evidence="14">
    <location>
        <begin position="698"/>
        <end position="787"/>
    </location>
</feature>
<evidence type="ECO:0000256" key="7">
    <source>
        <dbReference type="ARBA" id="ARBA00022679"/>
    </source>
</evidence>
<dbReference type="AlphaFoldDB" id="A0A327SAN9"/>
<evidence type="ECO:0000256" key="5">
    <source>
        <dbReference type="ARBA" id="ARBA00022670"/>
    </source>
</evidence>
<feature type="domain" description="Glycosyl transferase family 51" evidence="13">
    <location>
        <begin position="68"/>
        <end position="231"/>
    </location>
</feature>
<keyword evidence="5" id="KW-0645">Protease</keyword>
<proteinExistence type="inferred from homology"/>
<comment type="caution">
    <text evidence="15">The sequence shown here is derived from an EMBL/GenBank/DDBJ whole genome shotgun (WGS) entry which is preliminary data.</text>
</comment>
<dbReference type="Pfam" id="PF00912">
    <property type="entry name" value="Transgly"/>
    <property type="match status" value="1"/>
</dbReference>
<comment type="similarity">
    <text evidence="3">In the N-terminal section; belongs to the glycosyltransferase 51 family.</text>
</comment>
<dbReference type="GO" id="GO:0004180">
    <property type="term" value="F:carboxypeptidase activity"/>
    <property type="evidence" value="ECO:0007669"/>
    <property type="project" value="UniProtKB-KW"/>
</dbReference>
<dbReference type="InterPro" id="IPR001460">
    <property type="entry name" value="PCN-bd_Tpept"/>
</dbReference>
<evidence type="ECO:0000256" key="1">
    <source>
        <dbReference type="ARBA" id="ARBA00004752"/>
    </source>
</evidence>
<dbReference type="EMBL" id="QLLQ01000003">
    <property type="protein sequence ID" value="RAJ25828.1"/>
    <property type="molecule type" value="Genomic_DNA"/>
</dbReference>
<keyword evidence="16" id="KW-1185">Reference proteome</keyword>
<dbReference type="GO" id="GO:0030288">
    <property type="term" value="C:outer membrane-bounded periplasmic space"/>
    <property type="evidence" value="ECO:0007669"/>
    <property type="project" value="TreeGrafter"/>
</dbReference>
<comment type="pathway">
    <text evidence="1">Cell wall biogenesis; peptidoglycan biosynthesis.</text>
</comment>
<dbReference type="InterPro" id="IPR011815">
    <property type="entry name" value="PBP_1c"/>
</dbReference>
<dbReference type="InterPro" id="IPR050396">
    <property type="entry name" value="Glycosyltr_51/Transpeptidase"/>
</dbReference>
<evidence type="ECO:0000256" key="3">
    <source>
        <dbReference type="ARBA" id="ARBA00007739"/>
    </source>
</evidence>
<dbReference type="InterPro" id="IPR023346">
    <property type="entry name" value="Lysozyme-like_dom_sf"/>
</dbReference>
<evidence type="ECO:0000313" key="15">
    <source>
        <dbReference type="EMBL" id="RAJ25828.1"/>
    </source>
</evidence>
<reference evidence="15 16" key="1">
    <citation type="submission" date="2018-06" db="EMBL/GenBank/DDBJ databases">
        <title>Genomic Encyclopedia of Archaeal and Bacterial Type Strains, Phase II (KMG-II): from individual species to whole genera.</title>
        <authorList>
            <person name="Goeker M."/>
        </authorList>
    </citation>
    <scope>NUCLEOTIDE SEQUENCE [LARGE SCALE GENOMIC DNA]</scope>
    <source>
        <strain evidence="15 16">DSM 12408</strain>
    </source>
</reference>
<keyword evidence="9" id="KW-0511">Multifunctional enzyme</keyword>
<evidence type="ECO:0000256" key="8">
    <source>
        <dbReference type="ARBA" id="ARBA00022801"/>
    </source>
</evidence>
<dbReference type="SUPFAM" id="SSF53955">
    <property type="entry name" value="Lysozyme-like"/>
    <property type="match status" value="1"/>
</dbReference>
<dbReference type="GO" id="GO:0006508">
    <property type="term" value="P:proteolysis"/>
    <property type="evidence" value="ECO:0007669"/>
    <property type="project" value="UniProtKB-KW"/>
</dbReference>
<evidence type="ECO:0000259" key="13">
    <source>
        <dbReference type="Pfam" id="PF00912"/>
    </source>
</evidence>
<evidence type="ECO:0000256" key="10">
    <source>
        <dbReference type="ARBA" id="ARBA00044770"/>
    </source>
</evidence>
<organism evidence="15 16">
    <name type="scientific">Gelidibacter algens</name>
    <dbReference type="NCBI Taxonomy" id="49280"/>
    <lineage>
        <taxon>Bacteria</taxon>
        <taxon>Pseudomonadati</taxon>
        <taxon>Bacteroidota</taxon>
        <taxon>Flavobacteriia</taxon>
        <taxon>Flavobacteriales</taxon>
        <taxon>Flavobacteriaceae</taxon>
        <taxon>Gelidibacter</taxon>
    </lineage>
</organism>
<dbReference type="InterPro" id="IPR012338">
    <property type="entry name" value="Beta-lactam/transpept-like"/>
</dbReference>
<dbReference type="SUPFAM" id="SSF56601">
    <property type="entry name" value="beta-lactamase/transpeptidase-like"/>
    <property type="match status" value="1"/>
</dbReference>
<dbReference type="EC" id="2.4.99.28" evidence="10"/>
<evidence type="ECO:0000259" key="12">
    <source>
        <dbReference type="Pfam" id="PF00905"/>
    </source>
</evidence>
<evidence type="ECO:0000256" key="9">
    <source>
        <dbReference type="ARBA" id="ARBA00023268"/>
    </source>
</evidence>
<comment type="catalytic activity">
    <reaction evidence="11">
        <text>[GlcNAc-(1-&gt;4)-Mur2Ac(oyl-L-Ala-gamma-D-Glu-L-Lys-D-Ala-D-Ala)](n)-di-trans,octa-cis-undecaprenyl diphosphate + beta-D-GlcNAc-(1-&gt;4)-Mur2Ac(oyl-L-Ala-gamma-D-Glu-L-Lys-D-Ala-D-Ala)-di-trans,octa-cis-undecaprenyl diphosphate = [GlcNAc-(1-&gt;4)-Mur2Ac(oyl-L-Ala-gamma-D-Glu-L-Lys-D-Ala-D-Ala)](n+1)-di-trans,octa-cis-undecaprenyl diphosphate + di-trans,octa-cis-undecaprenyl diphosphate + H(+)</text>
        <dbReference type="Rhea" id="RHEA:23708"/>
        <dbReference type="Rhea" id="RHEA-COMP:9602"/>
        <dbReference type="Rhea" id="RHEA-COMP:9603"/>
        <dbReference type="ChEBI" id="CHEBI:15378"/>
        <dbReference type="ChEBI" id="CHEBI:58405"/>
        <dbReference type="ChEBI" id="CHEBI:60033"/>
        <dbReference type="ChEBI" id="CHEBI:78435"/>
        <dbReference type="EC" id="2.4.99.28"/>
    </reaction>
</comment>
<evidence type="ECO:0000256" key="6">
    <source>
        <dbReference type="ARBA" id="ARBA00022676"/>
    </source>
</evidence>
<protein>
    <recommendedName>
        <fullName evidence="10">peptidoglycan glycosyltransferase</fullName>
        <ecNumber evidence="10">2.4.99.28</ecNumber>
    </recommendedName>
</protein>
<dbReference type="NCBIfam" id="TIGR02073">
    <property type="entry name" value="PBP_1c"/>
    <property type="match status" value="1"/>
</dbReference>
<dbReference type="GO" id="GO:0008955">
    <property type="term" value="F:peptidoglycan glycosyltransferase activity"/>
    <property type="evidence" value="ECO:0007669"/>
    <property type="project" value="UniProtKB-EC"/>
</dbReference>
<dbReference type="GO" id="GO:0008658">
    <property type="term" value="F:penicillin binding"/>
    <property type="evidence" value="ECO:0007669"/>
    <property type="project" value="InterPro"/>
</dbReference>
<dbReference type="Pfam" id="PF00905">
    <property type="entry name" value="Transpeptidase"/>
    <property type="match status" value="1"/>
</dbReference>
<evidence type="ECO:0000313" key="16">
    <source>
        <dbReference type="Proteomes" id="UP000248987"/>
    </source>
</evidence>
<evidence type="ECO:0000256" key="4">
    <source>
        <dbReference type="ARBA" id="ARBA00022645"/>
    </source>
</evidence>
<sequence length="791" mass="90232">MKPVRSLTMNKILTYIKHHKFKAAVIFIVLLLYYLCLPKQLFKDPTATVITSANNELLGAMIAKDGQWRFPQNDTVPEKFKICILQFEDAHFYQHPGFNPVSIFKALKENLSSDGVKRGGSTITQQVIRLSRKGQSRTYFEKIKELILATRLEFRASKEKILSYYASNAPFGGNVVGLDAASWRYFNRDATQLSWAESATLAVLPNAPSLIYPGKNQERLLEKRNRLLEKLMQEEIIDTLTYQLSIAELLPQKPYELPQIAPHLLQKVATTHFGKRVQTSIRKPIQEQVNRIVYNHYNNLKQNEIYNAAVLVLDVKTRKVLAYVGNTPTDKAHEKDVDVIDKPRSTGSILKPFLYAAMLDAGDILPNTLVADVPTQFGSYNPENFNKQYDGAVPASRALSRSLNVPSVRMLQEFGLDRFHHYLKALQLKDLTYNANHYGLTLILGGAESNLWDLCKSYAALSSTLNHFNETSSEYYTNEFSEPTFLASETIDFGKKTSEKTLFDAASIYLTYESLKEVNRPEGNENWEFYDSSKQIAWKTGTSFGFRDAWAIGTTKDYVVGVWVGNADGEGRPGLVGVQTAAPILFDVFDILPNSDWFTKPFDEMQEVDICVQSGYRAGPNCDHRVQKFIQRSGLKTEPCPFHILVHLDRNEQFQVNSSCEDLNAMIHKSWFVLPPLMEYYYKAQNPFYKALPPFREDCLGENATVMEFIYPKENNTIFLPKDFDGQTNDLILKVAHSKPATLVFWYLDERYLGSTKDIHEFAMQPKQGKHVITIVDEFGNESKRWIQISE</sequence>
<dbReference type="Gene3D" id="3.40.710.10">
    <property type="entry name" value="DD-peptidase/beta-lactamase superfamily"/>
    <property type="match status" value="1"/>
</dbReference>
<name>A0A327SAN9_9FLAO</name>
<feature type="domain" description="Penicillin-binding protein transpeptidase" evidence="12">
    <location>
        <begin position="309"/>
        <end position="567"/>
    </location>
</feature>
<dbReference type="InterPro" id="IPR036950">
    <property type="entry name" value="PBP_transglycosylase"/>
</dbReference>
<keyword evidence="6" id="KW-0328">Glycosyltransferase</keyword>
<evidence type="ECO:0000256" key="2">
    <source>
        <dbReference type="ARBA" id="ARBA00007090"/>
    </source>
</evidence>
<dbReference type="GO" id="GO:0009252">
    <property type="term" value="P:peptidoglycan biosynthetic process"/>
    <property type="evidence" value="ECO:0007669"/>
    <property type="project" value="InterPro"/>
</dbReference>
<comment type="similarity">
    <text evidence="2">In the C-terminal section; belongs to the transpeptidase family.</text>
</comment>
<keyword evidence="7" id="KW-0808">Transferase</keyword>
<dbReference type="PANTHER" id="PTHR32282">
    <property type="entry name" value="BINDING PROTEIN TRANSPEPTIDASE, PUTATIVE-RELATED"/>
    <property type="match status" value="1"/>
</dbReference>
<dbReference type="InterPro" id="IPR009647">
    <property type="entry name" value="PBP_C"/>
</dbReference>
<keyword evidence="8" id="KW-0378">Hydrolase</keyword>
<keyword evidence="4" id="KW-0121">Carboxypeptidase</keyword>
<accession>A0A327SAN9</accession>
<dbReference type="Proteomes" id="UP000248987">
    <property type="component" value="Unassembled WGS sequence"/>
</dbReference>
<gene>
    <name evidence="15" type="ORF">LX77_01244</name>
</gene>